<keyword evidence="19" id="KW-1185">Reference proteome</keyword>
<comment type="function">
    <text evidence="12">Protein-lysine N-methyltransferase. Monomethylates PRMT5, modulating its transcriptional activity. May also act as a histone methyltransferase. Plays a critical role in cardiac development. Acts as a key epigenetic regulator of gene expression during cardiac development via its dual activities as a methyltransferase and negative regulator of HDAC1.</text>
</comment>
<evidence type="ECO:0000313" key="19">
    <source>
        <dbReference type="Proteomes" id="UP000617340"/>
    </source>
</evidence>
<keyword evidence="10" id="KW-0539">Nucleus</keyword>
<gene>
    <name evidence="18" type="ORF">HZH68_000623</name>
</gene>
<comment type="catalytic activity">
    <reaction evidence="11">
        <text>L-lysyl-[protein] + S-adenosyl-L-methionine = N(6)-methyl-L-lysyl-[protein] + S-adenosyl-L-homocysteine + H(+)</text>
        <dbReference type="Rhea" id="RHEA:51736"/>
        <dbReference type="Rhea" id="RHEA-COMP:9752"/>
        <dbReference type="Rhea" id="RHEA-COMP:13053"/>
        <dbReference type="ChEBI" id="CHEBI:15378"/>
        <dbReference type="ChEBI" id="CHEBI:29969"/>
        <dbReference type="ChEBI" id="CHEBI:57856"/>
        <dbReference type="ChEBI" id="CHEBI:59789"/>
        <dbReference type="ChEBI" id="CHEBI:61929"/>
    </reaction>
</comment>
<dbReference type="GO" id="GO:0008757">
    <property type="term" value="F:S-adenosylmethionine-dependent methyltransferase activity"/>
    <property type="evidence" value="ECO:0007669"/>
    <property type="project" value="UniProtKB-ARBA"/>
</dbReference>
<evidence type="ECO:0000256" key="15">
    <source>
        <dbReference type="PROSITE-ProRule" id="PRU00134"/>
    </source>
</evidence>
<dbReference type="SUPFAM" id="SSF48452">
    <property type="entry name" value="TPR-like"/>
    <property type="match status" value="1"/>
</dbReference>
<dbReference type="PROSITE" id="PS50280">
    <property type="entry name" value="SET"/>
    <property type="match status" value="1"/>
</dbReference>
<accession>A0A834NTW6</accession>
<keyword evidence="5" id="KW-0808">Transferase</keyword>
<feature type="domain" description="SET" evidence="16">
    <location>
        <begin position="171"/>
        <end position="469"/>
    </location>
</feature>
<dbReference type="InterPro" id="IPR002893">
    <property type="entry name" value="Znf_MYND"/>
</dbReference>
<proteinExistence type="predicted"/>
<evidence type="ECO:0000256" key="7">
    <source>
        <dbReference type="ARBA" id="ARBA00022723"/>
    </source>
</evidence>
<dbReference type="PANTHER" id="PTHR46165:SF2">
    <property type="entry name" value="SET AND MYND DOMAIN-CONTAINING PROTEIN 4"/>
    <property type="match status" value="1"/>
</dbReference>
<evidence type="ECO:0000259" key="16">
    <source>
        <dbReference type="PROSITE" id="PS50280"/>
    </source>
</evidence>
<keyword evidence="8 15" id="KW-0863">Zinc-finger</keyword>
<dbReference type="GO" id="GO:0005737">
    <property type="term" value="C:cytoplasm"/>
    <property type="evidence" value="ECO:0007669"/>
    <property type="project" value="UniProtKB-SubCell"/>
</dbReference>
<dbReference type="GO" id="GO:0008276">
    <property type="term" value="F:protein methyltransferase activity"/>
    <property type="evidence" value="ECO:0007669"/>
    <property type="project" value="UniProtKB-ARBA"/>
</dbReference>
<feature type="domain" description="MYND-type" evidence="17">
    <location>
        <begin position="230"/>
        <end position="269"/>
    </location>
</feature>
<comment type="subcellular location">
    <subcellularLocation>
        <location evidence="2">Cytoplasm</location>
    </subcellularLocation>
    <subcellularLocation>
        <location evidence="1">Nucleus</location>
    </subcellularLocation>
</comment>
<dbReference type="Gene3D" id="6.10.140.2220">
    <property type="match status" value="1"/>
</dbReference>
<organism evidence="18 19">
    <name type="scientific">Vespula germanica</name>
    <name type="common">German yellow jacket</name>
    <name type="synonym">Paravespula germanica</name>
    <dbReference type="NCBI Taxonomy" id="30212"/>
    <lineage>
        <taxon>Eukaryota</taxon>
        <taxon>Metazoa</taxon>
        <taxon>Ecdysozoa</taxon>
        <taxon>Arthropoda</taxon>
        <taxon>Hexapoda</taxon>
        <taxon>Insecta</taxon>
        <taxon>Pterygota</taxon>
        <taxon>Neoptera</taxon>
        <taxon>Endopterygota</taxon>
        <taxon>Hymenoptera</taxon>
        <taxon>Apocrita</taxon>
        <taxon>Aculeata</taxon>
        <taxon>Vespoidea</taxon>
        <taxon>Vespidae</taxon>
        <taxon>Vespinae</taxon>
        <taxon>Vespula</taxon>
    </lineage>
</organism>
<evidence type="ECO:0000256" key="9">
    <source>
        <dbReference type="ARBA" id="ARBA00022833"/>
    </source>
</evidence>
<dbReference type="GO" id="GO:0032259">
    <property type="term" value="P:methylation"/>
    <property type="evidence" value="ECO:0007669"/>
    <property type="project" value="UniProtKB-KW"/>
</dbReference>
<dbReference type="PROSITE" id="PS50865">
    <property type="entry name" value="ZF_MYND_2"/>
    <property type="match status" value="1"/>
</dbReference>
<name>A0A834NTW6_VESGE</name>
<dbReference type="InterPro" id="IPR001214">
    <property type="entry name" value="SET_dom"/>
</dbReference>
<keyword evidence="3" id="KW-0963">Cytoplasm</keyword>
<evidence type="ECO:0000256" key="13">
    <source>
        <dbReference type="ARBA" id="ARBA00093635"/>
    </source>
</evidence>
<dbReference type="InterPro" id="IPR011990">
    <property type="entry name" value="TPR-like_helical_dom_sf"/>
</dbReference>
<dbReference type="GO" id="GO:0008270">
    <property type="term" value="F:zinc ion binding"/>
    <property type="evidence" value="ECO:0007669"/>
    <property type="project" value="UniProtKB-KW"/>
</dbReference>
<evidence type="ECO:0000313" key="18">
    <source>
        <dbReference type="EMBL" id="KAF7417970.1"/>
    </source>
</evidence>
<dbReference type="Gene3D" id="1.10.220.160">
    <property type="match status" value="1"/>
</dbReference>
<reference evidence="18" key="1">
    <citation type="journal article" date="2020" name="G3 (Bethesda)">
        <title>High-Quality Assemblies for Three Invasive Social Wasps from the &lt;i&gt;Vespula&lt;/i&gt; Genus.</title>
        <authorList>
            <person name="Harrop T.W.R."/>
            <person name="Guhlin J."/>
            <person name="McLaughlin G.M."/>
            <person name="Permina E."/>
            <person name="Stockwell P."/>
            <person name="Gilligan J."/>
            <person name="Le Lec M.F."/>
            <person name="Gruber M.A.M."/>
            <person name="Quinn O."/>
            <person name="Lovegrove M."/>
            <person name="Duncan E.J."/>
            <person name="Remnant E.J."/>
            <person name="Van Eeckhoven J."/>
            <person name="Graham B."/>
            <person name="Knapp R.A."/>
            <person name="Langford K.W."/>
            <person name="Kronenberg Z."/>
            <person name="Press M.O."/>
            <person name="Eacker S.M."/>
            <person name="Wilson-Rankin E.E."/>
            <person name="Purcell J."/>
            <person name="Lester P.J."/>
            <person name="Dearden P.K."/>
        </authorList>
    </citation>
    <scope>NUCLEOTIDE SEQUENCE</scope>
    <source>
        <strain evidence="18">Linc-1</strain>
    </source>
</reference>
<evidence type="ECO:0000256" key="5">
    <source>
        <dbReference type="ARBA" id="ARBA00022679"/>
    </source>
</evidence>
<evidence type="ECO:0000256" key="11">
    <source>
        <dbReference type="ARBA" id="ARBA00048985"/>
    </source>
</evidence>
<dbReference type="GO" id="GO:0008170">
    <property type="term" value="F:N-methyltransferase activity"/>
    <property type="evidence" value="ECO:0007669"/>
    <property type="project" value="UniProtKB-ARBA"/>
</dbReference>
<evidence type="ECO:0000256" key="8">
    <source>
        <dbReference type="ARBA" id="ARBA00022771"/>
    </source>
</evidence>
<evidence type="ECO:0000259" key="17">
    <source>
        <dbReference type="PROSITE" id="PS50865"/>
    </source>
</evidence>
<evidence type="ECO:0000256" key="14">
    <source>
        <dbReference type="ARBA" id="ARBA00093680"/>
    </source>
</evidence>
<dbReference type="InterPro" id="IPR052097">
    <property type="entry name" value="SET-MYND_domain_protein"/>
</dbReference>
<keyword evidence="6" id="KW-0949">S-adenosyl-L-methionine</keyword>
<dbReference type="GO" id="GO:0042826">
    <property type="term" value="F:histone deacetylase binding"/>
    <property type="evidence" value="ECO:0007669"/>
    <property type="project" value="TreeGrafter"/>
</dbReference>
<comment type="caution">
    <text evidence="18">The sequence shown here is derived from an EMBL/GenBank/DDBJ whole genome shotgun (WGS) entry which is preliminary data.</text>
</comment>
<evidence type="ECO:0000256" key="4">
    <source>
        <dbReference type="ARBA" id="ARBA00022603"/>
    </source>
</evidence>
<evidence type="ECO:0000256" key="2">
    <source>
        <dbReference type="ARBA" id="ARBA00004496"/>
    </source>
</evidence>
<keyword evidence="4" id="KW-0489">Methyltransferase</keyword>
<protein>
    <recommendedName>
        <fullName evidence="13">Protein-lysine N-methyltransferase SMYD4</fullName>
    </recommendedName>
    <alternativeName>
        <fullName evidence="14">SET and MYND domain-containing protein 4</fullName>
    </alternativeName>
</protein>
<dbReference type="SUPFAM" id="SSF144232">
    <property type="entry name" value="HIT/MYND zinc finger-like"/>
    <property type="match status" value="1"/>
</dbReference>
<dbReference type="PANTHER" id="PTHR46165">
    <property type="entry name" value="SET AND MYND DOMAIN-CONTAINING PROTEIN 4"/>
    <property type="match status" value="1"/>
</dbReference>
<evidence type="ECO:0000256" key="12">
    <source>
        <dbReference type="ARBA" id="ARBA00093423"/>
    </source>
</evidence>
<evidence type="ECO:0000256" key="3">
    <source>
        <dbReference type="ARBA" id="ARBA00022490"/>
    </source>
</evidence>
<keyword evidence="9" id="KW-0862">Zinc</keyword>
<dbReference type="Gene3D" id="2.170.270.10">
    <property type="entry name" value="SET domain"/>
    <property type="match status" value="1"/>
</dbReference>
<dbReference type="CDD" id="cd10536">
    <property type="entry name" value="SET_SMYD4"/>
    <property type="match status" value="1"/>
</dbReference>
<dbReference type="InterPro" id="IPR046341">
    <property type="entry name" value="SET_dom_sf"/>
</dbReference>
<dbReference type="Pfam" id="PF01753">
    <property type="entry name" value="zf-MYND"/>
    <property type="match status" value="1"/>
</dbReference>
<dbReference type="Proteomes" id="UP000617340">
    <property type="component" value="Unassembled WGS sequence"/>
</dbReference>
<dbReference type="SUPFAM" id="SSF82199">
    <property type="entry name" value="SET domain"/>
    <property type="match status" value="1"/>
</dbReference>
<evidence type="ECO:0000256" key="10">
    <source>
        <dbReference type="ARBA" id="ARBA00023242"/>
    </source>
</evidence>
<evidence type="ECO:0000256" key="1">
    <source>
        <dbReference type="ARBA" id="ARBA00004123"/>
    </source>
</evidence>
<dbReference type="InterPro" id="IPR044421">
    <property type="entry name" value="SMYD4_SET"/>
</dbReference>
<dbReference type="GO" id="GO:0005634">
    <property type="term" value="C:nucleus"/>
    <property type="evidence" value="ECO:0007669"/>
    <property type="project" value="UniProtKB-SubCell"/>
</dbReference>
<evidence type="ECO:0000256" key="6">
    <source>
        <dbReference type="ARBA" id="ARBA00022691"/>
    </source>
</evidence>
<dbReference type="AlphaFoldDB" id="A0A834NTW6"/>
<dbReference type="EMBL" id="JACSDZ010000001">
    <property type="protein sequence ID" value="KAF7417970.1"/>
    <property type="molecule type" value="Genomic_DNA"/>
</dbReference>
<dbReference type="Pfam" id="PF00856">
    <property type="entry name" value="SET"/>
    <property type="match status" value="1"/>
</dbReference>
<dbReference type="Gene3D" id="1.25.40.10">
    <property type="entry name" value="Tetratricopeptide repeat domain"/>
    <property type="match status" value="1"/>
</dbReference>
<keyword evidence="7" id="KW-0479">Metal-binding</keyword>
<sequence length="593" mass="69084">MHEQNISLDVKGVSKNLIDSVQFREQGNKLFRTNRLNGYKCIKAIELYTRSIAYANPSSEELALAYANRSAVLLKIHKYELSIQDIDRALVFNHSDELKVKLYVRKVECLISIGESSVKEDYKNALYWLNKLPSNNPNKKYFQLKLQYLYQQLKRGLKKNKEKQQPKNLHRKIKSRNVEVPYASDAVAIEYNDTYGRHIVATRDISPGEVIAIEKPYSSLLRPTNIYTHCSNCLEVSLASIPCDHCVYAMYCSEKCKLENWKKYHDVECSIISILFMISDYVKFDLFSIRITIQAIKESKSFKTLRKWIKQVDESKDPRTKGFSSDMKLHGDRYISVYSLVTNTKHRFICDLFKKTVDSSLLLYILATNTLIFGNKLEPKISALLNNEDAILIGGLILRHQQMIPNNVHSFTEEYGLDARERGIVVMPFYSLFNHSCNSNVVRYSRAKEMVMCALYPIKKGEQLFDNYGKHYAIIQQINRQNNFLRQYFFLCKCTACKSDVPLYNDLYYIKEVVQNNFDRMKIKTALKNLKEYISLAITDKMDDKEHIIQELLQMIQVLHDHIPMPTREINDVVETLKRVYCLTGNKFVLPKI</sequence>